<keyword evidence="3" id="KW-1185">Reference proteome</keyword>
<feature type="compositionally biased region" description="Basic and acidic residues" evidence="1">
    <location>
        <begin position="116"/>
        <end position="131"/>
    </location>
</feature>
<organism evidence="2 3">
    <name type="scientific">Aplosporella prunicola CBS 121167</name>
    <dbReference type="NCBI Taxonomy" id="1176127"/>
    <lineage>
        <taxon>Eukaryota</taxon>
        <taxon>Fungi</taxon>
        <taxon>Dikarya</taxon>
        <taxon>Ascomycota</taxon>
        <taxon>Pezizomycotina</taxon>
        <taxon>Dothideomycetes</taxon>
        <taxon>Dothideomycetes incertae sedis</taxon>
        <taxon>Botryosphaeriales</taxon>
        <taxon>Aplosporellaceae</taxon>
        <taxon>Aplosporella</taxon>
    </lineage>
</organism>
<feature type="region of interest" description="Disordered" evidence="1">
    <location>
        <begin position="1"/>
        <end position="137"/>
    </location>
</feature>
<protein>
    <submittedName>
        <fullName evidence="2">Uncharacterized protein</fullName>
    </submittedName>
</protein>
<dbReference type="RefSeq" id="XP_033395343.1">
    <property type="nucleotide sequence ID" value="XM_033544305.1"/>
</dbReference>
<feature type="compositionally biased region" description="Low complexity" evidence="1">
    <location>
        <begin position="55"/>
        <end position="88"/>
    </location>
</feature>
<dbReference type="EMBL" id="ML995492">
    <property type="protein sequence ID" value="KAF2139630.1"/>
    <property type="molecule type" value="Genomic_DNA"/>
</dbReference>
<reference evidence="2" key="1">
    <citation type="journal article" date="2020" name="Stud. Mycol.">
        <title>101 Dothideomycetes genomes: a test case for predicting lifestyles and emergence of pathogens.</title>
        <authorList>
            <person name="Haridas S."/>
            <person name="Albert R."/>
            <person name="Binder M."/>
            <person name="Bloem J."/>
            <person name="Labutti K."/>
            <person name="Salamov A."/>
            <person name="Andreopoulos B."/>
            <person name="Baker S."/>
            <person name="Barry K."/>
            <person name="Bills G."/>
            <person name="Bluhm B."/>
            <person name="Cannon C."/>
            <person name="Castanera R."/>
            <person name="Culley D."/>
            <person name="Daum C."/>
            <person name="Ezra D."/>
            <person name="Gonzalez J."/>
            <person name="Henrissat B."/>
            <person name="Kuo A."/>
            <person name="Liang C."/>
            <person name="Lipzen A."/>
            <person name="Lutzoni F."/>
            <person name="Magnuson J."/>
            <person name="Mondo S."/>
            <person name="Nolan M."/>
            <person name="Ohm R."/>
            <person name="Pangilinan J."/>
            <person name="Park H.-J."/>
            <person name="Ramirez L."/>
            <person name="Alfaro M."/>
            <person name="Sun H."/>
            <person name="Tritt A."/>
            <person name="Yoshinaga Y."/>
            <person name="Zwiers L.-H."/>
            <person name="Turgeon B."/>
            <person name="Goodwin S."/>
            <person name="Spatafora J."/>
            <person name="Crous P."/>
            <person name="Grigoriev I."/>
        </authorList>
    </citation>
    <scope>NUCLEOTIDE SEQUENCE</scope>
    <source>
        <strain evidence="2">CBS 121167</strain>
    </source>
</reference>
<sequence length="137" mass="14275">MAPQSSSSKHQTEKPLRQLAAEKLHGKGSNPSQLGDPVSLKAEAADSHPTDQDLGSRGSNNESNSRASPDQGGSSSKTRTPPSSSGGSHEQKQLKGGRGLRGMVEEKVSQVKKGGNKSENENEPAGHDKGRAPTAKL</sequence>
<feature type="compositionally biased region" description="Basic and acidic residues" evidence="1">
    <location>
        <begin position="10"/>
        <end position="25"/>
    </location>
</feature>
<evidence type="ECO:0000256" key="1">
    <source>
        <dbReference type="SAM" id="MobiDB-lite"/>
    </source>
</evidence>
<dbReference type="OrthoDB" id="5234213at2759"/>
<dbReference type="Proteomes" id="UP000799438">
    <property type="component" value="Unassembled WGS sequence"/>
</dbReference>
<accession>A0A6A6B6J6</accession>
<dbReference type="AlphaFoldDB" id="A0A6A6B6J6"/>
<gene>
    <name evidence="2" type="ORF">K452DRAFT_320270</name>
</gene>
<name>A0A6A6B6J6_9PEZI</name>
<evidence type="ECO:0000313" key="2">
    <source>
        <dbReference type="EMBL" id="KAF2139630.1"/>
    </source>
</evidence>
<proteinExistence type="predicted"/>
<dbReference type="GeneID" id="54301801"/>
<evidence type="ECO:0000313" key="3">
    <source>
        <dbReference type="Proteomes" id="UP000799438"/>
    </source>
</evidence>